<name>E8N1J6_ANATU</name>
<dbReference type="Gene3D" id="3.90.1710.10">
    <property type="entry name" value="Enterococcus faecalis V583 domain"/>
    <property type="match status" value="1"/>
</dbReference>
<proteinExistence type="predicted"/>
<dbReference type="eggNOG" id="COG0074">
    <property type="taxonomic scope" value="Bacteria"/>
</dbReference>
<keyword evidence="2" id="KW-1185">Reference proteome</keyword>
<dbReference type="Gene3D" id="3.90.1700.10">
    <property type="entry name" value="v583 domain like"/>
    <property type="match status" value="1"/>
</dbReference>
<dbReference type="KEGG" id="atm:ANT_05670"/>
<sequence>MVDIEKANQQAVERMMDARPVVVGVAPAIDVIPGMHKDLLLHAGPPVTWERMAGPMKGAMVGALIWEGRAKNWDEAEALLSSGKIKFEPCHEHSAVGPMAGVISPSMMVYIVENKTHGNRAYSGLNEGRGKVLRMGAYSEDVLARLTWMNEVLGPVSHKALEAMGGLDLRTLLGKALHMGDDGHNRLDAASILYTTQMAPWIAKVAKDSDTAAEVIRFLGENALSILNQVMAGCKTMADAAHGIEGSTIVTVMARNGTDFGIRVSGLGDRWFTGPAGKVKALYFPGFTEKDANPDIGDSTITETAGIGGFAMAAAPAIVTFISGTPQDAIKTTLDMYEITYTEHKHFTIPYLNFRGTPTGIDIRKVIEKNVLPRVNTGVAHKDPGIGQVGAGVVTPPQNIFEDALVAFAEKYGF</sequence>
<dbReference type="HOGENOM" id="CLU_036192_0_0_0"/>
<dbReference type="InterPro" id="IPR024033">
    <property type="entry name" value="OXTCase_su_AllG_h-dom"/>
</dbReference>
<dbReference type="InParanoid" id="E8N1J6"/>
<evidence type="ECO:0000313" key="2">
    <source>
        <dbReference type="Proteomes" id="UP000008922"/>
    </source>
</evidence>
<gene>
    <name evidence="1" type="ordered locus">ANT_05670</name>
</gene>
<dbReference type="Pfam" id="PF06545">
    <property type="entry name" value="AllG"/>
    <property type="match status" value="1"/>
</dbReference>
<dbReference type="InterPro" id="IPR009499">
    <property type="entry name" value="AllG-like"/>
</dbReference>
<accession>E8N1J6</accession>
<evidence type="ECO:0000313" key="1">
    <source>
        <dbReference type="EMBL" id="BAJ62601.1"/>
    </source>
</evidence>
<dbReference type="AlphaFoldDB" id="E8N1J6"/>
<dbReference type="STRING" id="926569.ANT_05670"/>
<dbReference type="OrthoDB" id="6193532at2"/>
<dbReference type="Proteomes" id="UP000008922">
    <property type="component" value="Chromosome"/>
</dbReference>
<dbReference type="EMBL" id="AP012029">
    <property type="protein sequence ID" value="BAJ62601.1"/>
    <property type="molecule type" value="Genomic_DNA"/>
</dbReference>
<protein>
    <recommendedName>
        <fullName evidence="3">DUF1116 domain-containing protein</fullName>
    </recommendedName>
</protein>
<evidence type="ECO:0008006" key="3">
    <source>
        <dbReference type="Google" id="ProtNLM"/>
    </source>
</evidence>
<dbReference type="Gene3D" id="1.10.10.660">
    <property type="entry name" value="conserved protein of unknown function from Enterococcus faecalis V583"/>
    <property type="match status" value="1"/>
</dbReference>
<organism evidence="1 2">
    <name type="scientific">Anaerolinea thermophila (strain DSM 14523 / JCM 11388 / NBRC 100420 / UNI-1)</name>
    <dbReference type="NCBI Taxonomy" id="926569"/>
    <lineage>
        <taxon>Bacteria</taxon>
        <taxon>Bacillati</taxon>
        <taxon>Chloroflexota</taxon>
        <taxon>Anaerolineae</taxon>
        <taxon>Anaerolineales</taxon>
        <taxon>Anaerolineaceae</taxon>
        <taxon>Anaerolinea</taxon>
    </lineage>
</organism>
<dbReference type="RefSeq" id="WP_013558996.1">
    <property type="nucleotide sequence ID" value="NC_014960.1"/>
</dbReference>
<reference evidence="1 2" key="1">
    <citation type="submission" date="2010-12" db="EMBL/GenBank/DDBJ databases">
        <title>Whole genome sequence of Anaerolinea thermophila UNI-1.</title>
        <authorList>
            <person name="Narita-Yamada S."/>
            <person name="Kishi E."/>
            <person name="Watanabe Y."/>
            <person name="Takasaki K."/>
            <person name="Ankai A."/>
            <person name="Oguchi A."/>
            <person name="Fukui S."/>
            <person name="Takahashi M."/>
            <person name="Yashiro I."/>
            <person name="Hosoyama A."/>
            <person name="Sekiguchi Y."/>
            <person name="Hanada S."/>
            <person name="Fujita N."/>
        </authorList>
    </citation>
    <scope>NUCLEOTIDE SEQUENCE [LARGE SCALE GENOMIC DNA]</scope>
    <source>
        <strain evidence="2">DSM 14523 / JCM 11388 / NBRC 100420 / UNI-1</strain>
    </source>
</reference>